<dbReference type="EMBL" id="JACHJT010000001">
    <property type="protein sequence ID" value="MBB4932787.1"/>
    <property type="molecule type" value="Genomic_DNA"/>
</dbReference>
<gene>
    <name evidence="10" type="ORF">F4561_003607</name>
</gene>
<evidence type="ECO:0000256" key="2">
    <source>
        <dbReference type="ARBA" id="ARBA00022448"/>
    </source>
</evidence>
<dbReference type="CDD" id="cd17321">
    <property type="entry name" value="MFS_MMR_MDR_like"/>
    <property type="match status" value="1"/>
</dbReference>
<dbReference type="GO" id="GO:0005886">
    <property type="term" value="C:plasma membrane"/>
    <property type="evidence" value="ECO:0007669"/>
    <property type="project" value="UniProtKB-SubCell"/>
</dbReference>
<evidence type="ECO:0000256" key="1">
    <source>
        <dbReference type="ARBA" id="ARBA00004651"/>
    </source>
</evidence>
<evidence type="ECO:0000256" key="8">
    <source>
        <dbReference type="SAM" id="Phobius"/>
    </source>
</evidence>
<evidence type="ECO:0000256" key="3">
    <source>
        <dbReference type="ARBA" id="ARBA00022475"/>
    </source>
</evidence>
<evidence type="ECO:0000256" key="5">
    <source>
        <dbReference type="ARBA" id="ARBA00022989"/>
    </source>
</evidence>
<evidence type="ECO:0000256" key="7">
    <source>
        <dbReference type="SAM" id="MobiDB-lite"/>
    </source>
</evidence>
<feature type="transmembrane region" description="Helical" evidence="8">
    <location>
        <begin position="341"/>
        <end position="358"/>
    </location>
</feature>
<keyword evidence="6 8" id="KW-0472">Membrane</keyword>
<feature type="transmembrane region" description="Helical" evidence="8">
    <location>
        <begin position="277"/>
        <end position="298"/>
    </location>
</feature>
<dbReference type="InterPro" id="IPR011701">
    <property type="entry name" value="MFS"/>
</dbReference>
<comment type="caution">
    <text evidence="10">The sequence shown here is derived from an EMBL/GenBank/DDBJ whole genome shotgun (WGS) entry which is preliminary data.</text>
</comment>
<evidence type="ECO:0000259" key="9">
    <source>
        <dbReference type="PROSITE" id="PS50850"/>
    </source>
</evidence>
<feature type="transmembrane region" description="Helical" evidence="8">
    <location>
        <begin position="115"/>
        <end position="136"/>
    </location>
</feature>
<evidence type="ECO:0000256" key="6">
    <source>
        <dbReference type="ARBA" id="ARBA00023136"/>
    </source>
</evidence>
<accession>A0A7W7W387</accession>
<feature type="transmembrane region" description="Helical" evidence="8">
    <location>
        <begin position="370"/>
        <end position="393"/>
    </location>
</feature>
<keyword evidence="5 8" id="KW-1133">Transmembrane helix</keyword>
<feature type="transmembrane region" description="Helical" evidence="8">
    <location>
        <begin position="90"/>
        <end position="109"/>
    </location>
</feature>
<dbReference type="Proteomes" id="UP000523007">
    <property type="component" value="Unassembled WGS sequence"/>
</dbReference>
<feature type="transmembrane region" description="Helical" evidence="8">
    <location>
        <begin position="414"/>
        <end position="433"/>
    </location>
</feature>
<sequence>MSTHFSDPPAAPPSDRARAAAWFGLAVLVLPTILLFAALTVLFMATPHIAADLGGSNAQLLWINDIYGFVMAGLLVTMGTLGDRVGRRRMLLFGAAVFGAASLAAAFAPNAELLIAARAAMGLGAAAVTPSTLSLISTMFRDDRQRGVAIGLWAASVSAGVALGPLVGGLLLEAFWWGAALLVGAPVMAVVLLAAPFLIPEYRAPEAGKLDPASVVLSLAALLPFVFGVKKLAETGLGTLALGSLVAGVVFGVVFVRRQLRLASPLLDMRLFSNRTFSGALTVFMLATIALGGVYLLFTQYLQLVAGLSPLEAGLWILPGALGLVLVSTLTPVIARRIRPAYVIAAGLVLSAAGYLVLTQVEHVGGLPLLITGFYILYPGIAPTMALVPELVISSAPQEKAGEASAVQSTASDLGVSLGVAFLGSIGAFVYRAQMDGVAGASGQTLPAALTEAEGLPTVAGTALADSAREAFTSGLNIASMVAAAVAATAAVLAVALLRHRGAIGGADTGRAAPAETVSEDAEHEPSGSAGR</sequence>
<dbReference type="Pfam" id="PF07690">
    <property type="entry name" value="MFS_1"/>
    <property type="match status" value="1"/>
</dbReference>
<feature type="region of interest" description="Disordered" evidence="7">
    <location>
        <begin position="508"/>
        <end position="532"/>
    </location>
</feature>
<feature type="transmembrane region" description="Helical" evidence="8">
    <location>
        <begin position="148"/>
        <end position="168"/>
    </location>
</feature>
<protein>
    <submittedName>
        <fullName evidence="10">DHA2 family multidrug resistance protein-like MFS transporter</fullName>
    </submittedName>
</protein>
<dbReference type="PROSITE" id="PS50850">
    <property type="entry name" value="MFS"/>
    <property type="match status" value="1"/>
</dbReference>
<keyword evidence="11" id="KW-1185">Reference proteome</keyword>
<evidence type="ECO:0000313" key="10">
    <source>
        <dbReference type="EMBL" id="MBB4932787.1"/>
    </source>
</evidence>
<dbReference type="Gene3D" id="1.20.1250.20">
    <property type="entry name" value="MFS general substrate transporter like domains"/>
    <property type="match status" value="1"/>
</dbReference>
<dbReference type="PANTHER" id="PTHR42718">
    <property type="entry name" value="MAJOR FACILITATOR SUPERFAMILY MULTIDRUG TRANSPORTER MFSC"/>
    <property type="match status" value="1"/>
</dbReference>
<dbReference type="AlphaFoldDB" id="A0A7W7W387"/>
<feature type="transmembrane region" description="Helical" evidence="8">
    <location>
        <begin position="66"/>
        <end position="83"/>
    </location>
</feature>
<comment type="subcellular location">
    <subcellularLocation>
        <location evidence="1">Cell membrane</location>
        <topology evidence="1">Multi-pass membrane protein</topology>
    </subcellularLocation>
</comment>
<evidence type="ECO:0000313" key="11">
    <source>
        <dbReference type="Proteomes" id="UP000523007"/>
    </source>
</evidence>
<feature type="transmembrane region" description="Helical" evidence="8">
    <location>
        <begin position="478"/>
        <end position="498"/>
    </location>
</feature>
<reference evidence="10 11" key="1">
    <citation type="submission" date="2020-08" db="EMBL/GenBank/DDBJ databases">
        <title>Sequencing the genomes of 1000 actinobacteria strains.</title>
        <authorList>
            <person name="Klenk H.-P."/>
        </authorList>
    </citation>
    <scope>NUCLEOTIDE SEQUENCE [LARGE SCALE GENOMIC DNA]</scope>
    <source>
        <strain evidence="10 11">DSM 102030</strain>
    </source>
</reference>
<dbReference type="SUPFAM" id="SSF103473">
    <property type="entry name" value="MFS general substrate transporter"/>
    <property type="match status" value="1"/>
</dbReference>
<dbReference type="RefSeq" id="WP_312885343.1">
    <property type="nucleotide sequence ID" value="NZ_JACHJT010000001.1"/>
</dbReference>
<dbReference type="InterPro" id="IPR006311">
    <property type="entry name" value="TAT_signal"/>
</dbReference>
<name>A0A7W7W387_9ACTN</name>
<evidence type="ECO:0000256" key="4">
    <source>
        <dbReference type="ARBA" id="ARBA00022692"/>
    </source>
</evidence>
<keyword evidence="3" id="KW-1003">Cell membrane</keyword>
<feature type="transmembrane region" description="Helical" evidence="8">
    <location>
        <begin position="174"/>
        <end position="198"/>
    </location>
</feature>
<dbReference type="Gene3D" id="1.20.1720.10">
    <property type="entry name" value="Multidrug resistance protein D"/>
    <property type="match status" value="1"/>
</dbReference>
<dbReference type="PROSITE" id="PS51318">
    <property type="entry name" value="TAT"/>
    <property type="match status" value="1"/>
</dbReference>
<feature type="transmembrane region" description="Helical" evidence="8">
    <location>
        <begin position="210"/>
        <end position="229"/>
    </location>
</feature>
<dbReference type="PANTHER" id="PTHR42718:SF47">
    <property type="entry name" value="METHYL VIOLOGEN RESISTANCE PROTEIN SMVA"/>
    <property type="match status" value="1"/>
</dbReference>
<proteinExistence type="predicted"/>
<feature type="domain" description="Major facilitator superfamily (MFS) profile" evidence="9">
    <location>
        <begin position="24"/>
        <end position="502"/>
    </location>
</feature>
<keyword evidence="2" id="KW-0813">Transport</keyword>
<dbReference type="GO" id="GO:0022857">
    <property type="term" value="F:transmembrane transporter activity"/>
    <property type="evidence" value="ECO:0007669"/>
    <property type="project" value="InterPro"/>
</dbReference>
<dbReference type="InterPro" id="IPR036259">
    <property type="entry name" value="MFS_trans_sf"/>
</dbReference>
<dbReference type="InterPro" id="IPR020846">
    <property type="entry name" value="MFS_dom"/>
</dbReference>
<feature type="transmembrane region" description="Helical" evidence="8">
    <location>
        <begin position="235"/>
        <end position="256"/>
    </location>
</feature>
<feature type="transmembrane region" description="Helical" evidence="8">
    <location>
        <begin position="21"/>
        <end position="46"/>
    </location>
</feature>
<feature type="transmembrane region" description="Helical" evidence="8">
    <location>
        <begin position="313"/>
        <end position="334"/>
    </location>
</feature>
<organism evidence="10 11">
    <name type="scientific">Lipingzhangella halophila</name>
    <dbReference type="NCBI Taxonomy" id="1783352"/>
    <lineage>
        <taxon>Bacteria</taxon>
        <taxon>Bacillati</taxon>
        <taxon>Actinomycetota</taxon>
        <taxon>Actinomycetes</taxon>
        <taxon>Streptosporangiales</taxon>
        <taxon>Nocardiopsidaceae</taxon>
        <taxon>Lipingzhangella</taxon>
    </lineage>
</organism>
<keyword evidence="4 8" id="KW-0812">Transmembrane</keyword>